<evidence type="ECO:0000313" key="2">
    <source>
        <dbReference type="EMBL" id="RPB23411.1"/>
    </source>
</evidence>
<accession>A0A3N4LS06</accession>
<dbReference type="InParanoid" id="A0A3N4LS06"/>
<evidence type="ECO:0000313" key="3">
    <source>
        <dbReference type="Proteomes" id="UP000267821"/>
    </source>
</evidence>
<protein>
    <submittedName>
        <fullName evidence="2">Uncharacterized protein</fullName>
    </submittedName>
</protein>
<dbReference type="EMBL" id="ML121546">
    <property type="protein sequence ID" value="RPB23411.1"/>
    <property type="molecule type" value="Genomic_DNA"/>
</dbReference>
<dbReference type="Proteomes" id="UP000267821">
    <property type="component" value="Unassembled WGS sequence"/>
</dbReference>
<feature type="compositionally biased region" description="Low complexity" evidence="1">
    <location>
        <begin position="101"/>
        <end position="118"/>
    </location>
</feature>
<organism evidence="2 3">
    <name type="scientific">Terfezia boudieri ATCC MYA-4762</name>
    <dbReference type="NCBI Taxonomy" id="1051890"/>
    <lineage>
        <taxon>Eukaryota</taxon>
        <taxon>Fungi</taxon>
        <taxon>Dikarya</taxon>
        <taxon>Ascomycota</taxon>
        <taxon>Pezizomycotina</taxon>
        <taxon>Pezizomycetes</taxon>
        <taxon>Pezizales</taxon>
        <taxon>Pezizaceae</taxon>
        <taxon>Terfezia</taxon>
    </lineage>
</organism>
<gene>
    <name evidence="2" type="ORF">L211DRAFT_868556</name>
</gene>
<dbReference type="OrthoDB" id="4084551at2759"/>
<proteinExistence type="predicted"/>
<name>A0A3N4LS06_9PEZI</name>
<reference evidence="2 3" key="1">
    <citation type="journal article" date="2018" name="Nat. Ecol. Evol.">
        <title>Pezizomycetes genomes reveal the molecular basis of ectomycorrhizal truffle lifestyle.</title>
        <authorList>
            <person name="Murat C."/>
            <person name="Payen T."/>
            <person name="Noel B."/>
            <person name="Kuo A."/>
            <person name="Morin E."/>
            <person name="Chen J."/>
            <person name="Kohler A."/>
            <person name="Krizsan K."/>
            <person name="Balestrini R."/>
            <person name="Da Silva C."/>
            <person name="Montanini B."/>
            <person name="Hainaut M."/>
            <person name="Levati E."/>
            <person name="Barry K.W."/>
            <person name="Belfiori B."/>
            <person name="Cichocki N."/>
            <person name="Clum A."/>
            <person name="Dockter R.B."/>
            <person name="Fauchery L."/>
            <person name="Guy J."/>
            <person name="Iotti M."/>
            <person name="Le Tacon F."/>
            <person name="Lindquist E.A."/>
            <person name="Lipzen A."/>
            <person name="Malagnac F."/>
            <person name="Mello A."/>
            <person name="Molinier V."/>
            <person name="Miyauchi S."/>
            <person name="Poulain J."/>
            <person name="Riccioni C."/>
            <person name="Rubini A."/>
            <person name="Sitrit Y."/>
            <person name="Splivallo R."/>
            <person name="Traeger S."/>
            <person name="Wang M."/>
            <person name="Zifcakova L."/>
            <person name="Wipf D."/>
            <person name="Zambonelli A."/>
            <person name="Paolocci F."/>
            <person name="Nowrousian M."/>
            <person name="Ottonello S."/>
            <person name="Baldrian P."/>
            <person name="Spatafora J.W."/>
            <person name="Henrissat B."/>
            <person name="Nagy L.G."/>
            <person name="Aury J.M."/>
            <person name="Wincker P."/>
            <person name="Grigoriev I.V."/>
            <person name="Bonfante P."/>
            <person name="Martin F.M."/>
        </authorList>
    </citation>
    <scope>NUCLEOTIDE SEQUENCE [LARGE SCALE GENOMIC DNA]</scope>
    <source>
        <strain evidence="2 3">ATCC MYA-4762</strain>
    </source>
</reference>
<evidence type="ECO:0000256" key="1">
    <source>
        <dbReference type="SAM" id="MobiDB-lite"/>
    </source>
</evidence>
<dbReference type="AlphaFoldDB" id="A0A3N4LS06"/>
<keyword evidence="3" id="KW-1185">Reference proteome</keyword>
<feature type="region of interest" description="Disordered" evidence="1">
    <location>
        <begin position="101"/>
        <end position="120"/>
    </location>
</feature>
<sequence>MYSMWGISLETSDASKEAIKTPDFFNIATFTPVMPLSFNLAKRYIAIACSISLSISGIYLTGEEGKHPSYEGWKALVDSGLANTPQEAHIWKRAHTTTTAPISTGSSTATTTTEIGPSPWVSLDTGGSPVMVNPVITTDAEGNLSTTGLASTSIYLTESDKDDQTHHIEIECTESSYQDGARWVLFCLLHNGSE</sequence>